<dbReference type="PANTHER" id="PTHR14218:SF15">
    <property type="entry name" value="TRIPEPTIDYL-PEPTIDASE 1"/>
    <property type="match status" value="1"/>
</dbReference>
<dbReference type="CDD" id="cd04056">
    <property type="entry name" value="Peptidases_S53"/>
    <property type="match status" value="1"/>
</dbReference>
<name>A0ABX1J886_9PSEU</name>
<dbReference type="Pfam" id="PF00082">
    <property type="entry name" value="Peptidase_S8"/>
    <property type="match status" value="1"/>
</dbReference>
<evidence type="ECO:0000313" key="4">
    <source>
        <dbReference type="Proteomes" id="UP000715441"/>
    </source>
</evidence>
<organism evidence="3 4">
    <name type="scientific">Amycolatopsis acididurans</name>
    <dbReference type="NCBI Taxonomy" id="2724524"/>
    <lineage>
        <taxon>Bacteria</taxon>
        <taxon>Bacillati</taxon>
        <taxon>Actinomycetota</taxon>
        <taxon>Actinomycetes</taxon>
        <taxon>Pseudonocardiales</taxon>
        <taxon>Pseudonocardiaceae</taxon>
        <taxon>Amycolatopsis</taxon>
    </lineage>
</organism>
<dbReference type="InterPro" id="IPR030400">
    <property type="entry name" value="Sedolisin_dom"/>
</dbReference>
<dbReference type="EMBL" id="JAAXLS010000017">
    <property type="protein sequence ID" value="NKQ55774.1"/>
    <property type="molecule type" value="Genomic_DNA"/>
</dbReference>
<proteinExistence type="predicted"/>
<evidence type="ECO:0000256" key="1">
    <source>
        <dbReference type="SAM" id="SignalP"/>
    </source>
</evidence>
<dbReference type="SUPFAM" id="SSF52743">
    <property type="entry name" value="Subtilisin-like"/>
    <property type="match status" value="1"/>
</dbReference>
<dbReference type="Proteomes" id="UP000715441">
    <property type="component" value="Unassembled WGS sequence"/>
</dbReference>
<reference evidence="3 4" key="1">
    <citation type="submission" date="2020-04" db="EMBL/GenBank/DDBJ databases">
        <title>Novel species.</title>
        <authorList>
            <person name="Teo W.F.A."/>
            <person name="Lipun K."/>
            <person name="Srisuk N."/>
            <person name="Duangmal K."/>
        </authorList>
    </citation>
    <scope>NUCLEOTIDE SEQUENCE [LARGE SCALE GENOMIC DNA]</scope>
    <source>
        <strain evidence="3 4">K13G38</strain>
    </source>
</reference>
<dbReference type="Gene3D" id="3.40.50.200">
    <property type="entry name" value="Peptidase S8/S53 domain"/>
    <property type="match status" value="1"/>
</dbReference>
<dbReference type="InterPro" id="IPR036852">
    <property type="entry name" value="Peptidase_S8/S53_dom_sf"/>
</dbReference>
<evidence type="ECO:0000313" key="3">
    <source>
        <dbReference type="EMBL" id="NKQ55774.1"/>
    </source>
</evidence>
<dbReference type="PROSITE" id="PS51695">
    <property type="entry name" value="SEDOLISIN"/>
    <property type="match status" value="1"/>
</dbReference>
<dbReference type="RefSeq" id="WP_168518814.1">
    <property type="nucleotide sequence ID" value="NZ_JAAXLS010000017.1"/>
</dbReference>
<feature type="domain" description="Peptidase S53" evidence="2">
    <location>
        <begin position="65"/>
        <end position="386"/>
    </location>
</feature>
<keyword evidence="1" id="KW-0732">Signal</keyword>
<sequence length="386" mass="37955">MGTGLKALIVTAGLAATTLVLAPAQAAPHAAKDVCGATSPGTARCHAKVGVDASGAPAASPSPVGLVPADLQSAYKLPTTAGAGKTVAIVDAFDDPNVESDLGVYRAKFGLPACTTANGCFTKIDQRGGTKYPRGDTGWGEEISLDVDMVSAACPDCKILLVEADSAALTDLSAGVKTAAGRGAAAISNSYGGSEYSGETSADAAYHHPGIAVTASSGDSGYGVEYPAASPEVVAVGGTSLSRASNSRGWSETAWSGGGSGCSAYEPKPSWQTDPGCAKRTVADVSAVADPNTGVAVYDTYLHGPSSSKGWLEFGGTSVSSPIVASVYALAGSFSGSAAALPYAHTGSLNDVTSGSNGSCGNYLCTAGAGYDGPTGLGTPNGTGAF</sequence>
<accession>A0ABX1J886</accession>
<feature type="signal peptide" evidence="1">
    <location>
        <begin position="1"/>
        <end position="26"/>
    </location>
</feature>
<dbReference type="PANTHER" id="PTHR14218">
    <property type="entry name" value="PROTEASE S8 TRIPEPTIDYL PEPTIDASE I CLN2"/>
    <property type="match status" value="1"/>
</dbReference>
<gene>
    <name evidence="3" type="ORF">HFP15_23135</name>
</gene>
<protein>
    <submittedName>
        <fullName evidence="3">Peptidase S8</fullName>
    </submittedName>
</protein>
<dbReference type="InterPro" id="IPR000209">
    <property type="entry name" value="Peptidase_S8/S53_dom"/>
</dbReference>
<comment type="caution">
    <text evidence="3">The sequence shown here is derived from an EMBL/GenBank/DDBJ whole genome shotgun (WGS) entry which is preliminary data.</text>
</comment>
<dbReference type="InterPro" id="IPR050819">
    <property type="entry name" value="Tripeptidyl-peptidase_I"/>
</dbReference>
<evidence type="ECO:0000259" key="2">
    <source>
        <dbReference type="PROSITE" id="PS51695"/>
    </source>
</evidence>
<feature type="chain" id="PRO_5046285199" evidence="1">
    <location>
        <begin position="27"/>
        <end position="386"/>
    </location>
</feature>
<keyword evidence="4" id="KW-1185">Reference proteome</keyword>